<dbReference type="AlphaFoldDB" id="A0A0C6PD30"/>
<gene>
    <name evidence="2" type="ORF">BN112_4300</name>
</gene>
<dbReference type="RefSeq" id="WP_015064974.1">
    <property type="nucleotide sequence ID" value="NC_019382.1"/>
</dbReference>
<name>A0A0C6PD30_BORBO</name>
<reference evidence="2 3" key="1">
    <citation type="journal article" date="2012" name="BMC Genomics">
        <title>Comparative genomics of the classical Bordetella subspecies: the evolution and exchange of virulence-associated diversity amongst closely related pathogens.</title>
        <authorList>
            <person name="Park J."/>
            <person name="Zhang Y."/>
            <person name="Buboltz A.M."/>
            <person name="Zhang X."/>
            <person name="Schuster S.C."/>
            <person name="Ahuja U."/>
            <person name="Liu M."/>
            <person name="Miller J.F."/>
            <person name="Sebaihia M."/>
            <person name="Bentley S.D."/>
            <person name="Parkhill J."/>
            <person name="Harvill E.T."/>
        </authorList>
    </citation>
    <scope>NUCLEOTIDE SEQUENCE [LARGE SCALE GENOMIC DNA]</scope>
    <source>
        <strain evidence="2 3">253</strain>
    </source>
</reference>
<dbReference type="InterPro" id="IPR002575">
    <property type="entry name" value="Aminoglycoside_PTrfase"/>
</dbReference>
<dbReference type="InterPro" id="IPR011009">
    <property type="entry name" value="Kinase-like_dom_sf"/>
</dbReference>
<proteinExistence type="predicted"/>
<dbReference type="EMBL" id="HE965806">
    <property type="protein sequence ID" value="CCJ56214.1"/>
    <property type="molecule type" value="Genomic_DNA"/>
</dbReference>
<dbReference type="SUPFAM" id="SSF56112">
    <property type="entry name" value="Protein kinase-like (PK-like)"/>
    <property type="match status" value="1"/>
</dbReference>
<dbReference type="Gene3D" id="3.90.1200.10">
    <property type="match status" value="1"/>
</dbReference>
<dbReference type="Proteomes" id="UP000007564">
    <property type="component" value="Chromosome"/>
</dbReference>
<dbReference type="HOGENOM" id="CLU_021467_1_0_4"/>
<dbReference type="OrthoDB" id="9809275at2"/>
<sequence length="367" mass="41048">MPGTGLPIRGRRDPETIETRCLNNDQDSRLALIHAWLQTLPGSLGLRPETMEPASSDASFRRYFRLQAAAGTLIVMDAPPPHEDVRPFVHIDGLLREAGVNVPEIVAQDAGQGLLLLSDLGQDTFYQRIRAGISDAQLQSMYRDTLATLVRLQQASTAGLPAYDGARLAAELELFPEWYVGRHHGVTLDDKTAAALRQIFGLLAAEGDTGHRVLVHRDFHSPNLMVCDEPRYGPNPGVIDFQDALAGPLTYDLASLVTDARTTWEEPQQLDWAIRYWQLARAAGLPVDADFAQFHRAYEWMGLQRNLRILGVFARLNHRDGKSIYLSHMPRVSGYVRQVAQRYGAFAPLLRLLDKLDDRQVQVGYTF</sequence>
<dbReference type="KEGG" id="bbh:BN112_4300"/>
<organism evidence="2 3">
    <name type="scientific">Bordetella bronchiseptica 253</name>
    <dbReference type="NCBI Taxonomy" id="568707"/>
    <lineage>
        <taxon>Bacteria</taxon>
        <taxon>Pseudomonadati</taxon>
        <taxon>Pseudomonadota</taxon>
        <taxon>Betaproteobacteria</taxon>
        <taxon>Burkholderiales</taxon>
        <taxon>Alcaligenaceae</taxon>
        <taxon>Bordetella</taxon>
    </lineage>
</organism>
<dbReference type="Pfam" id="PF01636">
    <property type="entry name" value="APH"/>
    <property type="match status" value="1"/>
</dbReference>
<evidence type="ECO:0000313" key="3">
    <source>
        <dbReference type="Proteomes" id="UP000007564"/>
    </source>
</evidence>
<feature type="domain" description="Aminoglycoside phosphotransferase" evidence="1">
    <location>
        <begin position="51"/>
        <end position="280"/>
    </location>
</feature>
<evidence type="ECO:0000259" key="1">
    <source>
        <dbReference type="Pfam" id="PF01636"/>
    </source>
</evidence>
<protein>
    <recommendedName>
        <fullName evidence="1">Aminoglycoside phosphotransferase domain-containing protein</fullName>
    </recommendedName>
</protein>
<dbReference type="Gene3D" id="3.30.200.20">
    <property type="entry name" value="Phosphorylase Kinase, domain 1"/>
    <property type="match status" value="1"/>
</dbReference>
<accession>A0A0C6PD30</accession>
<evidence type="ECO:0000313" key="2">
    <source>
        <dbReference type="EMBL" id="CCJ56214.1"/>
    </source>
</evidence>